<feature type="compositionally biased region" description="Basic and acidic residues" evidence="4">
    <location>
        <begin position="1"/>
        <end position="11"/>
    </location>
</feature>
<protein>
    <submittedName>
        <fullName evidence="5">WD repeat domain-protein</fullName>
    </submittedName>
</protein>
<comment type="caution">
    <text evidence="5">The sequence shown here is derived from an EMBL/GenBank/DDBJ whole genome shotgun (WGS) entry which is preliminary data.</text>
</comment>
<dbReference type="AlphaFoldDB" id="A0AAN6X2D9"/>
<dbReference type="Gene3D" id="2.130.10.10">
    <property type="entry name" value="YVTN repeat-like/Quinoprotein amine dehydrogenase"/>
    <property type="match status" value="2"/>
</dbReference>
<dbReference type="PROSITE" id="PS50294">
    <property type="entry name" value="WD_REPEATS_REGION"/>
    <property type="match status" value="2"/>
</dbReference>
<reference evidence="5" key="1">
    <citation type="journal article" date="2023" name="Mol. Phylogenet. Evol.">
        <title>Genome-scale phylogeny and comparative genomics of the fungal order Sordariales.</title>
        <authorList>
            <person name="Hensen N."/>
            <person name="Bonometti L."/>
            <person name="Westerberg I."/>
            <person name="Brannstrom I.O."/>
            <person name="Guillou S."/>
            <person name="Cros-Aarteil S."/>
            <person name="Calhoun S."/>
            <person name="Haridas S."/>
            <person name="Kuo A."/>
            <person name="Mondo S."/>
            <person name="Pangilinan J."/>
            <person name="Riley R."/>
            <person name="LaButti K."/>
            <person name="Andreopoulos B."/>
            <person name="Lipzen A."/>
            <person name="Chen C."/>
            <person name="Yan M."/>
            <person name="Daum C."/>
            <person name="Ng V."/>
            <person name="Clum A."/>
            <person name="Steindorff A."/>
            <person name="Ohm R.A."/>
            <person name="Martin F."/>
            <person name="Silar P."/>
            <person name="Natvig D.O."/>
            <person name="Lalanne C."/>
            <person name="Gautier V."/>
            <person name="Ament-Velasquez S.L."/>
            <person name="Kruys A."/>
            <person name="Hutchinson M.I."/>
            <person name="Powell A.J."/>
            <person name="Barry K."/>
            <person name="Miller A.N."/>
            <person name="Grigoriev I.V."/>
            <person name="Debuchy R."/>
            <person name="Gladieux P."/>
            <person name="Hiltunen Thoren M."/>
            <person name="Johannesson H."/>
        </authorList>
    </citation>
    <scope>NUCLEOTIDE SEQUENCE</scope>
    <source>
        <strain evidence="5">PSN309</strain>
    </source>
</reference>
<reference evidence="5" key="2">
    <citation type="submission" date="2023-05" db="EMBL/GenBank/DDBJ databases">
        <authorList>
            <consortium name="Lawrence Berkeley National Laboratory"/>
            <person name="Steindorff A."/>
            <person name="Hensen N."/>
            <person name="Bonometti L."/>
            <person name="Westerberg I."/>
            <person name="Brannstrom I.O."/>
            <person name="Guillou S."/>
            <person name="Cros-Aarteil S."/>
            <person name="Calhoun S."/>
            <person name="Haridas S."/>
            <person name="Kuo A."/>
            <person name="Mondo S."/>
            <person name="Pangilinan J."/>
            <person name="Riley R."/>
            <person name="Labutti K."/>
            <person name="Andreopoulos B."/>
            <person name="Lipzen A."/>
            <person name="Chen C."/>
            <person name="Yanf M."/>
            <person name="Daum C."/>
            <person name="Ng V."/>
            <person name="Clum A."/>
            <person name="Ohm R."/>
            <person name="Martin F."/>
            <person name="Silar P."/>
            <person name="Natvig D."/>
            <person name="Lalanne C."/>
            <person name="Gautier V."/>
            <person name="Ament-Velasquez S.L."/>
            <person name="Kruys A."/>
            <person name="Hutchinson M.I."/>
            <person name="Powell A.J."/>
            <person name="Barry K."/>
            <person name="Miller A.N."/>
            <person name="Grigoriev I.V."/>
            <person name="Debuchy R."/>
            <person name="Gladieux P."/>
            <person name="Thoren M.H."/>
            <person name="Johannesson H."/>
        </authorList>
    </citation>
    <scope>NUCLEOTIDE SEQUENCE</scope>
    <source>
        <strain evidence="5">PSN309</strain>
    </source>
</reference>
<feature type="region of interest" description="Disordered" evidence="4">
    <location>
        <begin position="624"/>
        <end position="647"/>
    </location>
</feature>
<dbReference type="GO" id="GO:0080008">
    <property type="term" value="C:Cul4-RING E3 ubiquitin ligase complex"/>
    <property type="evidence" value="ECO:0007669"/>
    <property type="project" value="TreeGrafter"/>
</dbReference>
<evidence type="ECO:0000256" key="4">
    <source>
        <dbReference type="SAM" id="MobiDB-lite"/>
    </source>
</evidence>
<dbReference type="Pfam" id="PF00400">
    <property type="entry name" value="WD40"/>
    <property type="match status" value="4"/>
</dbReference>
<evidence type="ECO:0000256" key="2">
    <source>
        <dbReference type="ARBA" id="ARBA00022737"/>
    </source>
</evidence>
<evidence type="ECO:0000256" key="3">
    <source>
        <dbReference type="PROSITE-ProRule" id="PRU00221"/>
    </source>
</evidence>
<feature type="region of interest" description="Disordered" evidence="4">
    <location>
        <begin position="1"/>
        <end position="68"/>
    </location>
</feature>
<dbReference type="SUPFAM" id="SSF50978">
    <property type="entry name" value="WD40 repeat-like"/>
    <property type="match status" value="1"/>
</dbReference>
<dbReference type="PROSITE" id="PS50082">
    <property type="entry name" value="WD_REPEATS_2"/>
    <property type="match status" value="2"/>
</dbReference>
<dbReference type="InterPro" id="IPR020472">
    <property type="entry name" value="WD40_PAC1"/>
</dbReference>
<evidence type="ECO:0000313" key="6">
    <source>
        <dbReference type="Proteomes" id="UP001302126"/>
    </source>
</evidence>
<organism evidence="5 6">
    <name type="scientific">Podospora australis</name>
    <dbReference type="NCBI Taxonomy" id="1536484"/>
    <lineage>
        <taxon>Eukaryota</taxon>
        <taxon>Fungi</taxon>
        <taxon>Dikarya</taxon>
        <taxon>Ascomycota</taxon>
        <taxon>Pezizomycotina</taxon>
        <taxon>Sordariomycetes</taxon>
        <taxon>Sordariomycetidae</taxon>
        <taxon>Sordariales</taxon>
        <taxon>Podosporaceae</taxon>
        <taxon>Podospora</taxon>
    </lineage>
</organism>
<dbReference type="EMBL" id="MU864354">
    <property type="protein sequence ID" value="KAK4192599.1"/>
    <property type="molecule type" value="Genomic_DNA"/>
</dbReference>
<dbReference type="PRINTS" id="PR00320">
    <property type="entry name" value="GPROTEINBRPT"/>
</dbReference>
<feature type="repeat" description="WD" evidence="3">
    <location>
        <begin position="422"/>
        <end position="456"/>
    </location>
</feature>
<keyword evidence="2" id="KW-0677">Repeat</keyword>
<keyword evidence="1 3" id="KW-0853">WD repeat</keyword>
<evidence type="ECO:0000256" key="1">
    <source>
        <dbReference type="ARBA" id="ARBA00022574"/>
    </source>
</evidence>
<dbReference type="GO" id="GO:0043161">
    <property type="term" value="P:proteasome-mediated ubiquitin-dependent protein catabolic process"/>
    <property type="evidence" value="ECO:0007669"/>
    <property type="project" value="TreeGrafter"/>
</dbReference>
<dbReference type="InterPro" id="IPR015943">
    <property type="entry name" value="WD40/YVTN_repeat-like_dom_sf"/>
</dbReference>
<dbReference type="InterPro" id="IPR051859">
    <property type="entry name" value="DCAF"/>
</dbReference>
<proteinExistence type="predicted"/>
<evidence type="ECO:0000313" key="5">
    <source>
        <dbReference type="EMBL" id="KAK4192599.1"/>
    </source>
</evidence>
<dbReference type="Proteomes" id="UP001302126">
    <property type="component" value="Unassembled WGS sequence"/>
</dbReference>
<feature type="repeat" description="WD" evidence="3">
    <location>
        <begin position="375"/>
        <end position="418"/>
    </location>
</feature>
<dbReference type="InterPro" id="IPR036322">
    <property type="entry name" value="WD40_repeat_dom_sf"/>
</dbReference>
<name>A0AAN6X2D9_9PEZI</name>
<sequence>MSGDHSHPSAEDREESEESEEYEETEEIDEDEDEEEEEGDEDDLYIYSFVGEEDDGSEERNSMEDLFEDDRDYETPKFWIPGGEEPIDKSFPFSYRGRYDNIIEMQKIIRIPGPRPPEGIRISRRQVFDYLYLQEQEQRQPKFRTREEYRLYHRAARRDPHKFPKAPSEAGRALMYSPHANFGQYSLWERKPKSLSLRLLERTHGLTDTQTKINQGLMLQDMIPSPSPEMIIHYDQPVCCGQFSENGNFFYACVRDFRVRLYDTSNPYNWKHYKTFSYAGSARWTMTDAALSPDNKWLVSSSLASDVSLAPTDPKDTGDPYSLEFANDEQDELHGGAFAIFSVRFSHDGEKLVAGTSAGTIVEYDITRRQAQHYYTEHDDDINAVCYAGKESRHILFSGSDDCTIKIWDTRDMSDSRPASVLAGHTQGITYIDSKGDGRYILSNGKDQTMKLWDIRKCLRPEQYAKLTPKAFTRNQDYRYDYRSDDYDDFQYFRHPHDSSVVTFRGHKVQRTLIRCHFAPPGSADSRYVYSGSADGKVWIWNLDGTVKTTIDVKAATRDKIRAPAPNQYYAWFRPRRSSWDTVVRDVGWHPNAPFLVASSWNGPGLHAGTATLHGYNDYEGDDGFDPPVGRSLNHKLDAYQTTPRAH</sequence>
<feature type="compositionally biased region" description="Acidic residues" evidence="4">
    <location>
        <begin position="12"/>
        <end position="44"/>
    </location>
</feature>
<keyword evidence="6" id="KW-1185">Reference proteome</keyword>
<accession>A0AAN6X2D9</accession>
<gene>
    <name evidence="5" type="ORF">QBC35DRAFT_484370</name>
</gene>
<dbReference type="PANTHER" id="PTHR19847">
    <property type="entry name" value="DDB1- AND CUL4-ASSOCIATED FACTOR 11"/>
    <property type="match status" value="1"/>
</dbReference>
<dbReference type="PANTHER" id="PTHR19847:SF7">
    <property type="entry name" value="DDB1- AND CUL4-ASSOCIATED FACTOR 11"/>
    <property type="match status" value="1"/>
</dbReference>
<dbReference type="InterPro" id="IPR019775">
    <property type="entry name" value="WD40_repeat_CS"/>
</dbReference>
<dbReference type="PROSITE" id="PS00678">
    <property type="entry name" value="WD_REPEATS_1"/>
    <property type="match status" value="1"/>
</dbReference>
<dbReference type="SMART" id="SM00320">
    <property type="entry name" value="WD40"/>
    <property type="match status" value="6"/>
</dbReference>
<dbReference type="InterPro" id="IPR001680">
    <property type="entry name" value="WD40_rpt"/>
</dbReference>